<reference evidence="1 2" key="1">
    <citation type="submission" date="2018-04" db="EMBL/GenBank/DDBJ databases">
        <authorList>
            <person name="Go L.Y."/>
            <person name="Mitchell J.A."/>
        </authorList>
    </citation>
    <scope>NUCLEOTIDE SEQUENCE [LARGE SCALE GENOMIC DNA]</scope>
    <source>
        <strain evidence="1">ULC066bin1</strain>
    </source>
</reference>
<dbReference type="PANTHER" id="PTHR30024:SF7">
    <property type="entry name" value="NITRATE_NITRITE BINDING PROTEIN NRTA"/>
    <property type="match status" value="1"/>
</dbReference>
<protein>
    <submittedName>
        <fullName evidence="1">Bicarbonate-binding protein</fullName>
    </submittedName>
</protein>
<gene>
    <name evidence="1" type="ORF">DCF19_08190</name>
</gene>
<evidence type="ECO:0000313" key="1">
    <source>
        <dbReference type="EMBL" id="PZO42209.1"/>
    </source>
</evidence>
<sequence length="462" mass="51976">MNQISRRKFISTVGITASSILLNNCTSSPLSSDSFRVTTRVLISDIPEVQSARLGIIPSLEFAPLLVAKNKKFFTKYGMTDVELVPFKSWQDICDRTKVGTQLGTNNDGIDGGHFYSPLPELLNEGALDPYSRKTAMYTLMRLHTNGGYIVVSKRLKPFGIQLKRATFSPFQDVAKLFGNSMNCAIAQTGSNYDLWLRYWLASMNIIPKQNINILEIPLDEIVTQVKQNQADLICLDSWHTLKLIEANLADPAIGTNEIWRNYPGEIVAMRADWVDKYPIATQSLLKGIMEAQMWCDDPANARELNNLIAFSFTDSSNFVSEPVKIFSQLFKNSPNQKNILPKSESSNSSTIKYWSNDGISVSYPYKSHDLWFLTEYQRWGLLPPSFEVKETIDAVNREDLWKSAAKEIGIPDTNIPVSTSRGIETFFDGSNFDPNNPEKYLSQKVNSLKKTTTRGLSSLSL</sequence>
<dbReference type="PANTHER" id="PTHR30024">
    <property type="entry name" value="ALIPHATIC SULFONATES-BINDING PROTEIN-RELATED"/>
    <property type="match status" value="1"/>
</dbReference>
<comment type="caution">
    <text evidence="1">The sequence shown here is derived from an EMBL/GenBank/DDBJ whole genome shotgun (WGS) entry which is preliminary data.</text>
</comment>
<dbReference type="Proteomes" id="UP000249467">
    <property type="component" value="Unassembled WGS sequence"/>
</dbReference>
<proteinExistence type="predicted"/>
<dbReference type="AlphaFoldDB" id="A0A2W4WK07"/>
<evidence type="ECO:0000313" key="2">
    <source>
        <dbReference type="Proteomes" id="UP000249467"/>
    </source>
</evidence>
<name>A0A2W4WK07_9CYAN</name>
<reference evidence="1 2" key="2">
    <citation type="submission" date="2018-06" db="EMBL/GenBank/DDBJ databases">
        <title>Metagenomic assembly of (sub)arctic Cyanobacteria and their associated microbiome from non-axenic cultures.</title>
        <authorList>
            <person name="Baurain D."/>
        </authorList>
    </citation>
    <scope>NUCLEOTIDE SEQUENCE [LARGE SCALE GENOMIC DNA]</scope>
    <source>
        <strain evidence="1">ULC066bin1</strain>
    </source>
</reference>
<dbReference type="Pfam" id="PF13379">
    <property type="entry name" value="NMT1_2"/>
    <property type="match status" value="1"/>
</dbReference>
<accession>A0A2W4WK07</accession>
<dbReference type="EMBL" id="QBML01000008">
    <property type="protein sequence ID" value="PZO42209.1"/>
    <property type="molecule type" value="Genomic_DNA"/>
</dbReference>
<organism evidence="1 2">
    <name type="scientific">Pseudanabaena frigida</name>
    <dbReference type="NCBI Taxonomy" id="945775"/>
    <lineage>
        <taxon>Bacteria</taxon>
        <taxon>Bacillati</taxon>
        <taxon>Cyanobacteriota</taxon>
        <taxon>Cyanophyceae</taxon>
        <taxon>Pseudanabaenales</taxon>
        <taxon>Pseudanabaenaceae</taxon>
        <taxon>Pseudanabaena</taxon>
    </lineage>
</organism>
<dbReference type="Gene3D" id="3.40.190.10">
    <property type="entry name" value="Periplasmic binding protein-like II"/>
    <property type="match status" value="2"/>
</dbReference>
<dbReference type="SUPFAM" id="SSF53850">
    <property type="entry name" value="Periplasmic binding protein-like II"/>
    <property type="match status" value="1"/>
</dbReference>